<sequence length="167" mass="18663">MERRKKRLMKVLLDGVGSPQGEKQCRFLSFRIPEEVIANENGRISAVRFLNKRTGSKEELPCGLLIYSIGYQTVVLEGLPKNEKGMIAMRDGSRVDMPCGAFVYAAGWCAHGPRGVIVDTQQEAMAVADHIAEDIMAREDISGTRSGVQSILDARDINYLTFDEWKR</sequence>
<organism evidence="1 2">
    <name type="scientific">Teladorsagia circumcincta</name>
    <name type="common">Brown stomach worm</name>
    <name type="synonym">Ostertagia circumcincta</name>
    <dbReference type="NCBI Taxonomy" id="45464"/>
    <lineage>
        <taxon>Eukaryota</taxon>
        <taxon>Metazoa</taxon>
        <taxon>Ecdysozoa</taxon>
        <taxon>Nematoda</taxon>
        <taxon>Chromadorea</taxon>
        <taxon>Rhabditida</taxon>
        <taxon>Rhabditina</taxon>
        <taxon>Rhabditomorpha</taxon>
        <taxon>Strongyloidea</taxon>
        <taxon>Trichostrongylidae</taxon>
        <taxon>Teladorsagia</taxon>
    </lineage>
</organism>
<dbReference type="OrthoDB" id="333024at2759"/>
<dbReference type="EMBL" id="KZ347647">
    <property type="protein sequence ID" value="PIO67354.1"/>
    <property type="molecule type" value="Genomic_DNA"/>
</dbReference>
<proteinExistence type="predicted"/>
<evidence type="ECO:0008006" key="3">
    <source>
        <dbReference type="Google" id="ProtNLM"/>
    </source>
</evidence>
<accession>A0A2G9UAW7</accession>
<dbReference type="Proteomes" id="UP000230423">
    <property type="component" value="Unassembled WGS sequence"/>
</dbReference>
<protein>
    <recommendedName>
        <fullName evidence="3">FAD/NAD(P)-binding domain-containing protein</fullName>
    </recommendedName>
</protein>
<evidence type="ECO:0000313" key="2">
    <source>
        <dbReference type="Proteomes" id="UP000230423"/>
    </source>
</evidence>
<keyword evidence="2" id="KW-1185">Reference proteome</keyword>
<gene>
    <name evidence="1" type="ORF">TELCIR_10893</name>
</gene>
<dbReference type="Gene3D" id="3.40.50.720">
    <property type="entry name" value="NAD(P)-binding Rossmann-like Domain"/>
    <property type="match status" value="1"/>
</dbReference>
<dbReference type="SUPFAM" id="SSF51905">
    <property type="entry name" value="FAD/NAD(P)-binding domain"/>
    <property type="match status" value="1"/>
</dbReference>
<reference evidence="1 2" key="1">
    <citation type="submission" date="2015-09" db="EMBL/GenBank/DDBJ databases">
        <title>Draft genome of the parasitic nematode Teladorsagia circumcincta isolate WARC Sus (inbred).</title>
        <authorList>
            <person name="Mitreva M."/>
        </authorList>
    </citation>
    <scope>NUCLEOTIDE SEQUENCE [LARGE SCALE GENOMIC DNA]</scope>
    <source>
        <strain evidence="1 2">S</strain>
    </source>
</reference>
<name>A0A2G9UAW7_TELCI</name>
<dbReference type="AlphaFoldDB" id="A0A2G9UAW7"/>
<evidence type="ECO:0000313" key="1">
    <source>
        <dbReference type="EMBL" id="PIO67354.1"/>
    </source>
</evidence>
<dbReference type="InterPro" id="IPR036188">
    <property type="entry name" value="FAD/NAD-bd_sf"/>
</dbReference>